<comment type="caution">
    <text evidence="2">The sequence shown here is derived from an EMBL/GenBank/DDBJ whole genome shotgun (WGS) entry which is preliminary data.</text>
</comment>
<gene>
    <name evidence="2" type="ORF">THAOC_16642</name>
</gene>
<sequence>MIHQALAGLMAGNIIPDRGRLPDRGRPASDQTQWSQMVSNHDNPPALFTARNASSDRTHSSLCLLVRFLTMATTAHAFGAAPGSPNFSISNFPRKQTWVAPKALPELMNDKYQVHGATESDGDIGTFLIHEGTEAHKEWDLMLIEGGTADVAVPDAAAPDAMHEALMQSKSVDAPTQSWEAIDLEALLIDEGTEANKSAWDLMLMEEGTADAAVPDAMHGAVTHAEQECCGAPTQSWEAIDLEALLIDEGTEAIKPVLVDRMMEEETANVAVLQEMHRANKSVAGASALICEAVDLETLLIEKGAKAIKPALDWMLVEEETPEVALLEEMHRAHAQNKRVGVVVIMTDIFCHDGVLDFTMPGYFANERHASPPQTNVSTMTCFSLCIDLSLVPRTAEGSRANSVSEMSWIDQTFQSLVLQGCKSSAPSTISATVMHGGGFRRGRAAAYRRIKFALSRPSTLGVYGRFYLDWLLYLLFLQGRVLAMQEATRWTPWWKILDTRFQPNSAPTLHLFDEYPICDEIACNKPVEMLSTGYFLPPDGTRVHVEWELRGNEEYRDTQVTYPLQECAGELKCYKRTFSISGLNGPPPGCEGDLDSYYAYGPSNYWDYCYDPGHLHEEIMNSGSLLSIFGTETKCAYDNIHTCAADRFCSEEVNGKRATPQILSENGSTPSGDPGIPDSSWHAYSIRYRCDALGYMFRPIDSTSSCGETGTTFLIREDGEITPEGWNYGHPPDRIGTQPACVGEGLTVNANCAQDKGYMIQGKPEGEIDGGDGTTYRIVPVTDYGDMGIHALWSTQADVANVVHLVNMGPSGIMCLGIEKHSLFGWNSYSVHGNPEYTSGLIRFSKTHCETPQFYLKRSGLGSELFYIQPAVHLEQGYNACLKLGHRLMIDICELNIDELLWKVERGHLVTKADPHICLSRDHTAISRNTALLRGCTPDESSYTAMTWTVYPVDFILPEEETENLKAQYKPLDTVHLFGEVTQRCIQQSWTLSAEHLFEFSILIPGHVGWSHRVCFTNYDRTTLTLNEPLCIPIAGLGHSSSSLLESEMLYEDGNPYHSEAEDPVHRYTVRITDHFPDAEGSYMRDIMFVQEGDDVRSIIFDIQAPYRRAASSLYSRSSTELIVDLHVDQTSNHVEFEADVMAADRGGVFSIPTPSASGRLQWWSEDETTVA</sequence>
<proteinExistence type="predicted"/>
<feature type="non-terminal residue" evidence="2">
    <location>
        <position position="1173"/>
    </location>
</feature>
<feature type="compositionally biased region" description="Basic and acidic residues" evidence="1">
    <location>
        <begin position="17"/>
        <end position="27"/>
    </location>
</feature>
<evidence type="ECO:0000313" key="2">
    <source>
        <dbReference type="EMBL" id="EJK62734.1"/>
    </source>
</evidence>
<organism evidence="2 3">
    <name type="scientific">Thalassiosira oceanica</name>
    <name type="common">Marine diatom</name>
    <dbReference type="NCBI Taxonomy" id="159749"/>
    <lineage>
        <taxon>Eukaryota</taxon>
        <taxon>Sar</taxon>
        <taxon>Stramenopiles</taxon>
        <taxon>Ochrophyta</taxon>
        <taxon>Bacillariophyta</taxon>
        <taxon>Coscinodiscophyceae</taxon>
        <taxon>Thalassiosirophycidae</taxon>
        <taxon>Thalassiosirales</taxon>
        <taxon>Thalassiosiraceae</taxon>
        <taxon>Thalassiosira</taxon>
    </lineage>
</organism>
<protein>
    <submittedName>
        <fullName evidence="2">Uncharacterized protein</fullName>
    </submittedName>
</protein>
<evidence type="ECO:0000313" key="3">
    <source>
        <dbReference type="Proteomes" id="UP000266841"/>
    </source>
</evidence>
<accession>K0SCV0</accession>
<keyword evidence="3" id="KW-1185">Reference proteome</keyword>
<feature type="region of interest" description="Disordered" evidence="1">
    <location>
        <begin position="16"/>
        <end position="40"/>
    </location>
</feature>
<name>K0SCV0_THAOC</name>
<evidence type="ECO:0000256" key="1">
    <source>
        <dbReference type="SAM" id="MobiDB-lite"/>
    </source>
</evidence>
<reference evidence="2 3" key="1">
    <citation type="journal article" date="2012" name="Genome Biol.">
        <title>Genome and low-iron response of an oceanic diatom adapted to chronic iron limitation.</title>
        <authorList>
            <person name="Lommer M."/>
            <person name="Specht M."/>
            <person name="Roy A.S."/>
            <person name="Kraemer L."/>
            <person name="Andreson R."/>
            <person name="Gutowska M.A."/>
            <person name="Wolf J."/>
            <person name="Bergner S.V."/>
            <person name="Schilhabel M.B."/>
            <person name="Klostermeier U.C."/>
            <person name="Beiko R.G."/>
            <person name="Rosenstiel P."/>
            <person name="Hippler M."/>
            <person name="Laroche J."/>
        </authorList>
    </citation>
    <scope>NUCLEOTIDE SEQUENCE [LARGE SCALE GENOMIC DNA]</scope>
    <source>
        <strain evidence="2 3">CCMP1005</strain>
    </source>
</reference>
<feature type="compositionally biased region" description="Polar residues" evidence="1">
    <location>
        <begin position="29"/>
        <end position="40"/>
    </location>
</feature>
<dbReference type="EMBL" id="AGNL01018659">
    <property type="protein sequence ID" value="EJK62734.1"/>
    <property type="molecule type" value="Genomic_DNA"/>
</dbReference>
<dbReference type="Proteomes" id="UP000266841">
    <property type="component" value="Unassembled WGS sequence"/>
</dbReference>
<dbReference type="AlphaFoldDB" id="K0SCV0"/>